<dbReference type="PANTHER" id="PTHR23501:SF199">
    <property type="entry name" value="MFS EFFLUX TRANSPORTER INPD-RELATED"/>
    <property type="match status" value="1"/>
</dbReference>
<dbReference type="CDD" id="cd17502">
    <property type="entry name" value="MFS_Azr1_MDR_like"/>
    <property type="match status" value="1"/>
</dbReference>
<dbReference type="InterPro" id="IPR036259">
    <property type="entry name" value="MFS_trans_sf"/>
</dbReference>
<evidence type="ECO:0000256" key="1">
    <source>
        <dbReference type="ARBA" id="ARBA00004651"/>
    </source>
</evidence>
<feature type="transmembrane region" description="Helical" evidence="10">
    <location>
        <begin position="563"/>
        <end position="585"/>
    </location>
</feature>
<dbReference type="PANTHER" id="PTHR23501">
    <property type="entry name" value="MAJOR FACILITATOR SUPERFAMILY"/>
    <property type="match status" value="1"/>
</dbReference>
<dbReference type="FunFam" id="1.20.1250.20:FF:000196">
    <property type="entry name" value="MFS toxin efflux pump (AflT)"/>
    <property type="match status" value="1"/>
</dbReference>
<keyword evidence="4" id="KW-1003">Cell membrane</keyword>
<feature type="region of interest" description="Disordered" evidence="9">
    <location>
        <begin position="1"/>
        <end position="59"/>
    </location>
</feature>
<dbReference type="FunFam" id="1.20.1250.20:FF:000489">
    <property type="entry name" value="MFS general substrate transporter"/>
    <property type="match status" value="1"/>
</dbReference>
<keyword evidence="5 10" id="KW-0812">Transmembrane</keyword>
<feature type="transmembrane region" description="Helical" evidence="10">
    <location>
        <begin position="96"/>
        <end position="120"/>
    </location>
</feature>
<reference evidence="12" key="1">
    <citation type="journal article" date="2023" name="Mol. Phylogenet. Evol.">
        <title>Genome-scale phylogeny and comparative genomics of the fungal order Sordariales.</title>
        <authorList>
            <person name="Hensen N."/>
            <person name="Bonometti L."/>
            <person name="Westerberg I."/>
            <person name="Brannstrom I.O."/>
            <person name="Guillou S."/>
            <person name="Cros-Aarteil S."/>
            <person name="Calhoun S."/>
            <person name="Haridas S."/>
            <person name="Kuo A."/>
            <person name="Mondo S."/>
            <person name="Pangilinan J."/>
            <person name="Riley R."/>
            <person name="LaButti K."/>
            <person name="Andreopoulos B."/>
            <person name="Lipzen A."/>
            <person name="Chen C."/>
            <person name="Yan M."/>
            <person name="Daum C."/>
            <person name="Ng V."/>
            <person name="Clum A."/>
            <person name="Steindorff A."/>
            <person name="Ohm R.A."/>
            <person name="Martin F."/>
            <person name="Silar P."/>
            <person name="Natvig D.O."/>
            <person name="Lalanne C."/>
            <person name="Gautier V."/>
            <person name="Ament-Velasquez S.L."/>
            <person name="Kruys A."/>
            <person name="Hutchinson M.I."/>
            <person name="Powell A.J."/>
            <person name="Barry K."/>
            <person name="Miller A.N."/>
            <person name="Grigoriev I.V."/>
            <person name="Debuchy R."/>
            <person name="Gladieux P."/>
            <person name="Hiltunen Thoren M."/>
            <person name="Johannesson H."/>
        </authorList>
    </citation>
    <scope>NUCLEOTIDE SEQUENCE</scope>
    <source>
        <strain evidence="12">CBS 731.68</strain>
    </source>
</reference>
<dbReference type="Proteomes" id="UP001302602">
    <property type="component" value="Unassembled WGS sequence"/>
</dbReference>
<evidence type="ECO:0000256" key="3">
    <source>
        <dbReference type="ARBA" id="ARBA00022448"/>
    </source>
</evidence>
<keyword evidence="3" id="KW-0813">Transport</keyword>
<feature type="transmembrane region" description="Helical" evidence="10">
    <location>
        <begin position="162"/>
        <end position="181"/>
    </location>
</feature>
<reference evidence="12" key="2">
    <citation type="submission" date="2023-05" db="EMBL/GenBank/DDBJ databases">
        <authorList>
            <consortium name="Lawrence Berkeley National Laboratory"/>
            <person name="Steindorff A."/>
            <person name="Hensen N."/>
            <person name="Bonometti L."/>
            <person name="Westerberg I."/>
            <person name="Brannstrom I.O."/>
            <person name="Guillou S."/>
            <person name="Cros-Aarteil S."/>
            <person name="Calhoun S."/>
            <person name="Haridas S."/>
            <person name="Kuo A."/>
            <person name="Mondo S."/>
            <person name="Pangilinan J."/>
            <person name="Riley R."/>
            <person name="Labutti K."/>
            <person name="Andreopoulos B."/>
            <person name="Lipzen A."/>
            <person name="Chen C."/>
            <person name="Yanf M."/>
            <person name="Daum C."/>
            <person name="Ng V."/>
            <person name="Clum A."/>
            <person name="Ohm R."/>
            <person name="Martin F."/>
            <person name="Silar P."/>
            <person name="Natvig D."/>
            <person name="Lalanne C."/>
            <person name="Gautier V."/>
            <person name="Ament-Velasquez S.L."/>
            <person name="Kruys A."/>
            <person name="Hutchinson M.I."/>
            <person name="Powell A.J."/>
            <person name="Barry K."/>
            <person name="Miller A.N."/>
            <person name="Grigoriev I.V."/>
            <person name="Debuchy R."/>
            <person name="Gladieux P."/>
            <person name="Thoren M.H."/>
            <person name="Johannesson H."/>
        </authorList>
    </citation>
    <scope>NUCLEOTIDE SEQUENCE</scope>
    <source>
        <strain evidence="12">CBS 731.68</strain>
    </source>
</reference>
<dbReference type="RefSeq" id="XP_062648179.1">
    <property type="nucleotide sequence ID" value="XM_062796284.1"/>
</dbReference>
<sequence>MQKPGPSASDLEVPTLAPSRASVTDDGKGSTAAEQTDVEMVSSNPAETASRTDHADEKHDALARQATAISNTGKPLGQTPTREDGTEYPTGMKLSLIVLALCLSVFVMALDNSIIATAIPKITDDFKSLADVGWYASSYLLTTAALQLLFGRFYTFFSIKYVFLIAIFLFEVGSLICGVAQNSVTLIVGRAVAGVGAAGIFSGALTILAYSVPLAKRPIYTGAIGSMYGLASISGPLMGGAFTDRVTWRWCFFINLPVGAVTMVVIAVFFPDPKRQTEVQGAGEALWARVKRFDPFGTVVFMPGIISLLLALQWGGTTYAWNSWRVILLFCFFGVLILAFVYFQIRQGDLATVPPRIVMKRSVWSAGFFVMCLGGAFLGEVYYLPIWFQAVKDASAVGSGIMNLPMLVSMVLCSVVAGAVVTMWGYYTPFMIAGGAVSAIGYGLTLLFEPDTNTGTWIGYQIIIGAGVGIGFQQPLMAVQTVLDIKDVPTGMSLIIFLQTLGGALFVAVSQNVFTNKLVELVGQYVPQIPEPAFILAIGATSVKDLDLEPAVVTVIKLAYNDALVQTFIVFTALSAISILGASVVEWKSVKGKPVEVGMA</sequence>
<organism evidence="12 13">
    <name type="scientific">Parathielavia appendiculata</name>
    <dbReference type="NCBI Taxonomy" id="2587402"/>
    <lineage>
        <taxon>Eukaryota</taxon>
        <taxon>Fungi</taxon>
        <taxon>Dikarya</taxon>
        <taxon>Ascomycota</taxon>
        <taxon>Pezizomycotina</taxon>
        <taxon>Sordariomycetes</taxon>
        <taxon>Sordariomycetidae</taxon>
        <taxon>Sordariales</taxon>
        <taxon>Chaetomiaceae</taxon>
        <taxon>Parathielavia</taxon>
    </lineage>
</organism>
<dbReference type="FunFam" id="1.20.1720.10:FF:000012">
    <property type="entry name" value="MFS toxin efflux pump (AflT)"/>
    <property type="match status" value="1"/>
</dbReference>
<feature type="compositionally biased region" description="Basic and acidic residues" evidence="9">
    <location>
        <begin position="50"/>
        <end position="59"/>
    </location>
</feature>
<dbReference type="AlphaFoldDB" id="A0AAN6U0X5"/>
<evidence type="ECO:0000313" key="13">
    <source>
        <dbReference type="Proteomes" id="UP001302602"/>
    </source>
</evidence>
<feature type="transmembrane region" description="Helical" evidence="10">
    <location>
        <begin position="296"/>
        <end position="314"/>
    </location>
</feature>
<dbReference type="SUPFAM" id="SSF103473">
    <property type="entry name" value="MFS general substrate transporter"/>
    <property type="match status" value="2"/>
</dbReference>
<feature type="transmembrane region" description="Helical" evidence="10">
    <location>
        <begin position="132"/>
        <end position="150"/>
    </location>
</feature>
<evidence type="ECO:0000256" key="7">
    <source>
        <dbReference type="ARBA" id="ARBA00023136"/>
    </source>
</evidence>
<name>A0AAN6U0X5_9PEZI</name>
<evidence type="ECO:0000313" key="12">
    <source>
        <dbReference type="EMBL" id="KAK4124408.1"/>
    </source>
</evidence>
<evidence type="ECO:0000256" key="9">
    <source>
        <dbReference type="SAM" id="MobiDB-lite"/>
    </source>
</evidence>
<dbReference type="Gene3D" id="1.20.1250.20">
    <property type="entry name" value="MFS general substrate transporter like domains"/>
    <property type="match status" value="2"/>
</dbReference>
<dbReference type="PRINTS" id="PR01036">
    <property type="entry name" value="TCRTETB"/>
</dbReference>
<keyword evidence="13" id="KW-1185">Reference proteome</keyword>
<evidence type="ECO:0000256" key="5">
    <source>
        <dbReference type="ARBA" id="ARBA00022692"/>
    </source>
</evidence>
<comment type="caution">
    <text evidence="12">The sequence shown here is derived from an EMBL/GenBank/DDBJ whole genome shotgun (WGS) entry which is preliminary data.</text>
</comment>
<dbReference type="InterPro" id="IPR020846">
    <property type="entry name" value="MFS_dom"/>
</dbReference>
<dbReference type="InterPro" id="IPR011701">
    <property type="entry name" value="MFS"/>
</dbReference>
<keyword evidence="6 10" id="KW-1133">Transmembrane helix</keyword>
<evidence type="ECO:0000256" key="8">
    <source>
        <dbReference type="ARBA" id="ARBA00023180"/>
    </source>
</evidence>
<evidence type="ECO:0000256" key="4">
    <source>
        <dbReference type="ARBA" id="ARBA00022475"/>
    </source>
</evidence>
<keyword evidence="7 10" id="KW-0472">Membrane</keyword>
<feature type="transmembrane region" description="Helical" evidence="10">
    <location>
        <begin position="363"/>
        <end position="384"/>
    </location>
</feature>
<gene>
    <name evidence="12" type="ORF">N657DRAFT_680404</name>
</gene>
<evidence type="ECO:0000256" key="2">
    <source>
        <dbReference type="ARBA" id="ARBA00007520"/>
    </source>
</evidence>
<protein>
    <submittedName>
        <fullName evidence="12">MFS general substrate transporter</fullName>
    </submittedName>
</protein>
<feature type="transmembrane region" description="Helical" evidence="10">
    <location>
        <begin position="326"/>
        <end position="343"/>
    </location>
</feature>
<feature type="transmembrane region" description="Helical" evidence="10">
    <location>
        <begin position="187"/>
        <end position="212"/>
    </location>
</feature>
<evidence type="ECO:0000256" key="10">
    <source>
        <dbReference type="SAM" id="Phobius"/>
    </source>
</evidence>
<accession>A0AAN6U0X5</accession>
<feature type="transmembrane region" description="Helical" evidence="10">
    <location>
        <begin position="454"/>
        <end position="472"/>
    </location>
</feature>
<feature type="transmembrane region" description="Helical" evidence="10">
    <location>
        <begin position="247"/>
        <end position="270"/>
    </location>
</feature>
<proteinExistence type="inferred from homology"/>
<dbReference type="GO" id="GO:0005886">
    <property type="term" value="C:plasma membrane"/>
    <property type="evidence" value="ECO:0007669"/>
    <property type="project" value="UniProtKB-SubCell"/>
</dbReference>
<feature type="transmembrane region" description="Helical" evidence="10">
    <location>
        <begin position="219"/>
        <end position="241"/>
    </location>
</feature>
<dbReference type="EMBL" id="MU853227">
    <property type="protein sequence ID" value="KAK4124408.1"/>
    <property type="molecule type" value="Genomic_DNA"/>
</dbReference>
<keyword evidence="8" id="KW-0325">Glycoprotein</keyword>
<comment type="subcellular location">
    <subcellularLocation>
        <location evidence="1">Cell membrane</location>
        <topology evidence="1">Multi-pass membrane protein</topology>
    </subcellularLocation>
</comment>
<feature type="transmembrane region" description="Helical" evidence="10">
    <location>
        <begin position="404"/>
        <end position="423"/>
    </location>
</feature>
<evidence type="ECO:0000259" key="11">
    <source>
        <dbReference type="PROSITE" id="PS50850"/>
    </source>
</evidence>
<evidence type="ECO:0000256" key="6">
    <source>
        <dbReference type="ARBA" id="ARBA00022989"/>
    </source>
</evidence>
<feature type="transmembrane region" description="Helical" evidence="10">
    <location>
        <begin position="430"/>
        <end position="448"/>
    </location>
</feature>
<dbReference type="GO" id="GO:0022857">
    <property type="term" value="F:transmembrane transporter activity"/>
    <property type="evidence" value="ECO:0007669"/>
    <property type="project" value="InterPro"/>
</dbReference>
<feature type="region of interest" description="Disordered" evidence="9">
    <location>
        <begin position="66"/>
        <end position="85"/>
    </location>
</feature>
<feature type="domain" description="Major facilitator superfamily (MFS) profile" evidence="11">
    <location>
        <begin position="97"/>
        <end position="590"/>
    </location>
</feature>
<dbReference type="Pfam" id="PF07690">
    <property type="entry name" value="MFS_1"/>
    <property type="match status" value="1"/>
</dbReference>
<feature type="transmembrane region" description="Helical" evidence="10">
    <location>
        <begin position="493"/>
        <end position="514"/>
    </location>
</feature>
<comment type="similarity">
    <text evidence="2">Belongs to the major facilitator superfamily. TCR/Tet family.</text>
</comment>
<dbReference type="GeneID" id="87833052"/>
<dbReference type="PROSITE" id="PS50850">
    <property type="entry name" value="MFS"/>
    <property type="match status" value="1"/>
</dbReference>